<name>A0A9Q1UX47_CLOBO</name>
<sequence length="152" mass="17734">MGNKYNIYNNKTTNKEIENLINAGKFEEIKNINAIDVLSELGGTKIKKSTLSIKIFEDLDKLLDKICTKKKEKANVIVEVILKNLYDENKKTFNIDIEKKRKPNDRATSFHIDQKYVNAIKTTSKKLNMSSTEYFNRLMIKFIMDNHLIEKL</sequence>
<dbReference type="EMBL" id="LGVR01000051">
    <property type="protein sequence ID" value="KOA85918.1"/>
    <property type="molecule type" value="Genomic_DNA"/>
</dbReference>
<protein>
    <submittedName>
        <fullName evidence="1">Uncharacterized protein</fullName>
    </submittedName>
</protein>
<evidence type="ECO:0000313" key="1">
    <source>
        <dbReference type="EMBL" id="KOA85918.1"/>
    </source>
</evidence>
<organism evidence="1 2">
    <name type="scientific">Clostridium botulinum</name>
    <dbReference type="NCBI Taxonomy" id="1491"/>
    <lineage>
        <taxon>Bacteria</taxon>
        <taxon>Bacillati</taxon>
        <taxon>Bacillota</taxon>
        <taxon>Clostridia</taxon>
        <taxon>Eubacteriales</taxon>
        <taxon>Clostridiaceae</taxon>
        <taxon>Clostridium</taxon>
    </lineage>
</organism>
<dbReference type="RefSeq" id="WP_013721018.1">
    <property type="nucleotide sequence ID" value="NZ_LGVP01000079.1"/>
</dbReference>
<dbReference type="Proteomes" id="UP000037540">
    <property type="component" value="Unassembled WGS sequence"/>
</dbReference>
<gene>
    <name evidence="1" type="ORF">ADU74_09310</name>
</gene>
<proteinExistence type="predicted"/>
<evidence type="ECO:0000313" key="2">
    <source>
        <dbReference type="Proteomes" id="UP000037540"/>
    </source>
</evidence>
<dbReference type="AlphaFoldDB" id="A0A9Q1UX47"/>
<comment type="caution">
    <text evidence="1">The sequence shown here is derived from an EMBL/GenBank/DDBJ whole genome shotgun (WGS) entry which is preliminary data.</text>
</comment>
<accession>A0A9Q1UX47</accession>
<reference evidence="1 2" key="1">
    <citation type="submission" date="2015-07" db="EMBL/GenBank/DDBJ databases">
        <title>Draft genome sequences of 17 French Clostridium botulinum group III.</title>
        <authorList>
            <person name="Woudstra C."/>
            <person name="Le Marechal C."/>
            <person name="Souillard R."/>
            <person name="Bayon-Auboyer M.-H."/>
            <person name="Dessouter D."/>
            <person name="Fach P."/>
        </authorList>
    </citation>
    <scope>NUCLEOTIDE SEQUENCE [LARGE SCALE GENOMIC DNA]</scope>
    <source>
        <strain evidence="1 2">12LNRI-CD</strain>
    </source>
</reference>